<feature type="compositionally biased region" description="Basic and acidic residues" evidence="2">
    <location>
        <begin position="222"/>
        <end position="231"/>
    </location>
</feature>
<keyword evidence="4" id="KW-1185">Reference proteome</keyword>
<reference evidence="3 4" key="1">
    <citation type="journal article" date="2013" name="Curr. Biol.">
        <title>The Genome of the Foraminiferan Reticulomyxa filosa.</title>
        <authorList>
            <person name="Glockner G."/>
            <person name="Hulsmann N."/>
            <person name="Schleicher M."/>
            <person name="Noegel A.A."/>
            <person name="Eichinger L."/>
            <person name="Gallinger C."/>
            <person name="Pawlowski J."/>
            <person name="Sierra R."/>
            <person name="Euteneuer U."/>
            <person name="Pillet L."/>
            <person name="Moustafa A."/>
            <person name="Platzer M."/>
            <person name="Groth M."/>
            <person name="Szafranski K."/>
            <person name="Schliwa M."/>
        </authorList>
    </citation>
    <scope>NUCLEOTIDE SEQUENCE [LARGE SCALE GENOMIC DNA]</scope>
</reference>
<organism evidence="3 4">
    <name type="scientific">Reticulomyxa filosa</name>
    <dbReference type="NCBI Taxonomy" id="46433"/>
    <lineage>
        <taxon>Eukaryota</taxon>
        <taxon>Sar</taxon>
        <taxon>Rhizaria</taxon>
        <taxon>Retaria</taxon>
        <taxon>Foraminifera</taxon>
        <taxon>Monothalamids</taxon>
        <taxon>Reticulomyxidae</taxon>
        <taxon>Reticulomyxa</taxon>
    </lineage>
</organism>
<proteinExistence type="predicted"/>
<feature type="region of interest" description="Disordered" evidence="2">
    <location>
        <begin position="1"/>
        <end position="80"/>
    </location>
</feature>
<sequence>METNKPEDWYSMNSQHSDKNSSENGNAPYNFEQAPNSDEKAQNTQSNPKQSQNCENASNEESQKTETETENKTDQISHTYPHQKLRVLTAERPGFRCPYCEYNQEAFDKIANHMWKFQDNNSIKKQCGGKTSTIINIEPKILTGRVEAQLRLDFTNWNWDWIKDNIKNKRWAELHKQGIEVDHKRQRNKNPCEKITIKEKLQNAIDEDNISTSKKQNDEDDVSKAEKEKQFETPANTTGKRTRKRKRSQITPKNGIDEETLNEDEDYCHGESQQSEINNNIFHSKKRMRTKVKISPTQKATGIQLSPKNLSNQFENLAPQQGVANDYNKRIEELNEDIRTRELVIQSLKQEREELFLKLKQKEEDIQNLINQQRNTNNGNHNARNQMTNKLILFGKGLWKYQNAVAMYNLLKSGDVSTEQIKEIQTIGQASPGQKIFFVLDCADAYIAQVVKKQIIKWIPSTRPRDISRVEYFNPDKLQKRTPYRNGRNRNENEKLLKGRNSAIHNRRSSGYRNNPRKQQTQENRQPNIYLYNNNYQRRTYNRIPHYFRQQHQRITSRDRPHYRRFNNEPWHYRRRNNEPWYHGRRNNGPRYYMNVNQQMKWIPKDNSHTNTQHNSSNNFSYIRKSPSHKHTPDIINMRELMDVYDN</sequence>
<protein>
    <submittedName>
        <fullName evidence="3">Uncharacterized protein</fullName>
    </submittedName>
</protein>
<dbReference type="Proteomes" id="UP000023152">
    <property type="component" value="Unassembled WGS sequence"/>
</dbReference>
<gene>
    <name evidence="3" type="ORF">RFI_02442</name>
</gene>
<name>X6P9A5_RETFI</name>
<dbReference type="AlphaFoldDB" id="X6P9A5"/>
<feature type="compositionally biased region" description="Low complexity" evidence="2">
    <location>
        <begin position="609"/>
        <end position="621"/>
    </location>
</feature>
<evidence type="ECO:0000256" key="1">
    <source>
        <dbReference type="SAM" id="Coils"/>
    </source>
</evidence>
<feature type="region of interest" description="Disordered" evidence="2">
    <location>
        <begin position="607"/>
        <end position="631"/>
    </location>
</feature>
<keyword evidence="1" id="KW-0175">Coiled coil</keyword>
<feature type="region of interest" description="Disordered" evidence="2">
    <location>
        <begin position="207"/>
        <end position="263"/>
    </location>
</feature>
<feature type="region of interest" description="Disordered" evidence="2">
    <location>
        <begin position="478"/>
        <end position="529"/>
    </location>
</feature>
<feature type="compositionally biased region" description="Polar residues" evidence="2">
    <location>
        <begin position="511"/>
        <end position="527"/>
    </location>
</feature>
<dbReference type="EMBL" id="ASPP01002396">
    <property type="protein sequence ID" value="ETO34649.1"/>
    <property type="molecule type" value="Genomic_DNA"/>
</dbReference>
<accession>X6P9A5</accession>
<evidence type="ECO:0000313" key="4">
    <source>
        <dbReference type="Proteomes" id="UP000023152"/>
    </source>
</evidence>
<evidence type="ECO:0000313" key="3">
    <source>
        <dbReference type="EMBL" id="ETO34649.1"/>
    </source>
</evidence>
<feature type="compositionally biased region" description="Polar residues" evidence="2">
    <location>
        <begin position="42"/>
        <end position="60"/>
    </location>
</feature>
<feature type="coiled-coil region" evidence="1">
    <location>
        <begin position="324"/>
        <end position="379"/>
    </location>
</feature>
<comment type="caution">
    <text evidence="3">The sequence shown here is derived from an EMBL/GenBank/DDBJ whole genome shotgun (WGS) entry which is preliminary data.</text>
</comment>
<evidence type="ECO:0000256" key="2">
    <source>
        <dbReference type="SAM" id="MobiDB-lite"/>
    </source>
</evidence>
<feature type="compositionally biased region" description="Basic and acidic residues" evidence="2">
    <location>
        <begin position="61"/>
        <end position="75"/>
    </location>
</feature>